<protein>
    <submittedName>
        <fullName evidence="2">Uncharacterized protein</fullName>
    </submittedName>
</protein>
<organism evidence="2 3">
    <name type="scientific">Tetrabaena socialis</name>
    <dbReference type="NCBI Taxonomy" id="47790"/>
    <lineage>
        <taxon>Eukaryota</taxon>
        <taxon>Viridiplantae</taxon>
        <taxon>Chlorophyta</taxon>
        <taxon>core chlorophytes</taxon>
        <taxon>Chlorophyceae</taxon>
        <taxon>CS clade</taxon>
        <taxon>Chlamydomonadales</taxon>
        <taxon>Tetrabaenaceae</taxon>
        <taxon>Tetrabaena</taxon>
    </lineage>
</organism>
<keyword evidence="3" id="KW-1185">Reference proteome</keyword>
<gene>
    <name evidence="2" type="ORF">TSOC_005430</name>
</gene>
<feature type="transmembrane region" description="Helical" evidence="1">
    <location>
        <begin position="6"/>
        <end position="24"/>
    </location>
</feature>
<proteinExistence type="predicted"/>
<keyword evidence="1" id="KW-1133">Transmembrane helix</keyword>
<dbReference type="Proteomes" id="UP000236333">
    <property type="component" value="Unassembled WGS sequence"/>
</dbReference>
<dbReference type="OrthoDB" id="76305at2759"/>
<comment type="caution">
    <text evidence="2">The sequence shown here is derived from an EMBL/GenBank/DDBJ whole genome shotgun (WGS) entry which is preliminary data.</text>
</comment>
<evidence type="ECO:0000313" key="3">
    <source>
        <dbReference type="Proteomes" id="UP000236333"/>
    </source>
</evidence>
<dbReference type="Pfam" id="PF15786">
    <property type="entry name" value="PET117"/>
    <property type="match status" value="1"/>
</dbReference>
<keyword evidence="1" id="KW-0472">Membrane</keyword>
<evidence type="ECO:0000313" key="2">
    <source>
        <dbReference type="EMBL" id="PNH08044.1"/>
    </source>
</evidence>
<sequence length="72" mass="8095">MSSRGVLVFGGACGLAAATIYYVHHTEGETRSRMKQGPKRDRERLEAQTDQLFKEALSEWRENAAQQPTDRG</sequence>
<dbReference type="EMBL" id="PGGS01000148">
    <property type="protein sequence ID" value="PNH08044.1"/>
    <property type="molecule type" value="Genomic_DNA"/>
</dbReference>
<dbReference type="InterPro" id="IPR031568">
    <property type="entry name" value="Pet117"/>
</dbReference>
<dbReference type="AlphaFoldDB" id="A0A2J8A688"/>
<accession>A0A2J8A688</accession>
<reference evidence="2 3" key="1">
    <citation type="journal article" date="2017" name="Mol. Biol. Evol.">
        <title>The 4-celled Tetrabaena socialis nuclear genome reveals the essential components for genetic control of cell number at the origin of multicellularity in the volvocine lineage.</title>
        <authorList>
            <person name="Featherston J."/>
            <person name="Arakaki Y."/>
            <person name="Hanschen E.R."/>
            <person name="Ferris P.J."/>
            <person name="Michod R.E."/>
            <person name="Olson B.J.S.C."/>
            <person name="Nozaki H."/>
            <person name="Durand P.M."/>
        </authorList>
    </citation>
    <scope>NUCLEOTIDE SEQUENCE [LARGE SCALE GENOMIC DNA]</scope>
    <source>
        <strain evidence="2 3">NIES-571</strain>
    </source>
</reference>
<name>A0A2J8A688_9CHLO</name>
<evidence type="ECO:0000256" key="1">
    <source>
        <dbReference type="SAM" id="Phobius"/>
    </source>
</evidence>
<keyword evidence="1" id="KW-0812">Transmembrane</keyword>